<reference evidence="1" key="1">
    <citation type="journal article" date="2014" name="Int. J. Syst. Evol. Microbiol.">
        <title>Complete genome sequence of Corynebacterium casei LMG S-19264T (=DSM 44701T), isolated from a smear-ripened cheese.</title>
        <authorList>
            <consortium name="US DOE Joint Genome Institute (JGI-PGF)"/>
            <person name="Walter F."/>
            <person name="Albersmeier A."/>
            <person name="Kalinowski J."/>
            <person name="Ruckert C."/>
        </authorList>
    </citation>
    <scope>NUCLEOTIDE SEQUENCE</scope>
    <source>
        <strain evidence="1">CGMCC 1.15290</strain>
    </source>
</reference>
<dbReference type="InterPro" id="IPR024079">
    <property type="entry name" value="MetalloPept_cat_dom_sf"/>
</dbReference>
<evidence type="ECO:0008006" key="3">
    <source>
        <dbReference type="Google" id="ProtNLM"/>
    </source>
</evidence>
<gene>
    <name evidence="1" type="ORF">GCM10011379_43720</name>
</gene>
<dbReference type="Gene3D" id="3.40.390.10">
    <property type="entry name" value="Collagenase (Catalytic Domain)"/>
    <property type="match status" value="1"/>
</dbReference>
<dbReference type="SUPFAM" id="SSF55486">
    <property type="entry name" value="Metalloproteases ('zincins'), catalytic domain"/>
    <property type="match status" value="1"/>
</dbReference>
<evidence type="ECO:0000313" key="1">
    <source>
        <dbReference type="EMBL" id="GGH77412.1"/>
    </source>
</evidence>
<accession>A0A917MXY9</accession>
<name>A0A917MXY9_9BACT</name>
<organism evidence="1 2">
    <name type="scientific">Filimonas zeae</name>
    <dbReference type="NCBI Taxonomy" id="1737353"/>
    <lineage>
        <taxon>Bacteria</taxon>
        <taxon>Pseudomonadati</taxon>
        <taxon>Bacteroidota</taxon>
        <taxon>Chitinophagia</taxon>
        <taxon>Chitinophagales</taxon>
        <taxon>Chitinophagaceae</taxon>
        <taxon>Filimonas</taxon>
    </lineage>
</organism>
<dbReference type="RefSeq" id="WP_188956355.1">
    <property type="nucleotide sequence ID" value="NZ_BMIB01000004.1"/>
</dbReference>
<dbReference type="GO" id="GO:0008237">
    <property type="term" value="F:metallopeptidase activity"/>
    <property type="evidence" value="ECO:0007669"/>
    <property type="project" value="InterPro"/>
</dbReference>
<dbReference type="EMBL" id="BMIB01000004">
    <property type="protein sequence ID" value="GGH77412.1"/>
    <property type="molecule type" value="Genomic_DNA"/>
</dbReference>
<dbReference type="Proteomes" id="UP000627292">
    <property type="component" value="Unassembled WGS sequence"/>
</dbReference>
<dbReference type="AlphaFoldDB" id="A0A917MXY9"/>
<protein>
    <recommendedName>
        <fullName evidence="3">Dual-action HEIGH metallo-peptidase</fullName>
    </recommendedName>
</protein>
<evidence type="ECO:0000313" key="2">
    <source>
        <dbReference type="Proteomes" id="UP000627292"/>
    </source>
</evidence>
<sequence length="176" mass="19325">MDRQEHSQDLLTIAHEIGHILGLRRSNWEVDPNYVPGAGANYFPVITTEEPSSIMRYDIGVLGWSWTGFSANDTVAANYLYPVESVAAYDNAILGPTVVPAVGNLTHDCAAPYSGLVYDWRLLDINDNLLHDFSDVPTATLEWGGGMTPGQQYKLQCRLVGLESPGTWSNLILTAQ</sequence>
<reference evidence="1" key="2">
    <citation type="submission" date="2020-09" db="EMBL/GenBank/DDBJ databases">
        <authorList>
            <person name="Sun Q."/>
            <person name="Zhou Y."/>
        </authorList>
    </citation>
    <scope>NUCLEOTIDE SEQUENCE</scope>
    <source>
        <strain evidence="1">CGMCC 1.15290</strain>
    </source>
</reference>
<proteinExistence type="predicted"/>
<comment type="caution">
    <text evidence="1">The sequence shown here is derived from an EMBL/GenBank/DDBJ whole genome shotgun (WGS) entry which is preliminary data.</text>
</comment>
<keyword evidence="2" id="KW-1185">Reference proteome</keyword>